<evidence type="ECO:0000256" key="6">
    <source>
        <dbReference type="RuleBase" id="RU362091"/>
    </source>
</evidence>
<dbReference type="Gene3D" id="1.20.1730.10">
    <property type="entry name" value="Sodium/glucose cotransporter"/>
    <property type="match status" value="1"/>
</dbReference>
<evidence type="ECO:0000256" key="5">
    <source>
        <dbReference type="ARBA" id="ARBA00023136"/>
    </source>
</evidence>
<evidence type="ECO:0000256" key="4">
    <source>
        <dbReference type="ARBA" id="ARBA00022989"/>
    </source>
</evidence>
<sequence length="534" mass="58810">MENFHLSALDVLIIIAEILLVVIIGFLAARKVKRTAAGYFLASGNMPWYLIGAAFVSTSISSEQIVGTIGAAYKGGLGIANWEWWALPTYLLTMIFFIPLYLRNKIMTVPELLNRRFGPACGAIYSFVILIGYVFVFLPPVIYGGSITLSELTGWNQGYVMAGIIIITASYTLAGGLSSVMWTDAIQCIMLIGGGIIFYFVALRHIPGGWDAMVAAAPERFHLYQPASDPEAPFAGLILATFGVFLFYQSSNQVMIQRILSARSRWDGVMGLIFSGFINIVRPLVTCLVGLILYHWLEVLHNGPSLLPDNQDRAFPLALQLFAPSGLKGVILAGFFAAVMASISSLSNSIATIFSLDVYKKFINKNASDKKLIATGQLSGGAALIISALLAPLVGSIGLFKYFQTGVTYMATPFISVLLMGIFWKRTSYAGAVAGLTGGVIIQIVLGAFLLAADIKLHWLYAGAIAEVLTMLLIIIVSLKTTPPDLKEIDRFLWKWSWVKNLDDKGTQRPWWKQIKLWLALYALAWCYIYWRFW</sequence>
<keyword evidence="5 7" id="KW-0472">Membrane</keyword>
<dbReference type="EMBL" id="FOXQ01000010">
    <property type="protein sequence ID" value="SFQ37781.1"/>
    <property type="molecule type" value="Genomic_DNA"/>
</dbReference>
<keyword evidence="9" id="KW-1185">Reference proteome</keyword>
<dbReference type="OrthoDB" id="9814523at2"/>
<dbReference type="AlphaFoldDB" id="A0A1I5Y0M5"/>
<dbReference type="InterPro" id="IPR001734">
    <property type="entry name" value="Na/solute_symporter"/>
</dbReference>
<keyword evidence="4 7" id="KW-1133">Transmembrane helix</keyword>
<comment type="similarity">
    <text evidence="2 6">Belongs to the sodium:solute symporter (SSF) (TC 2.A.21) family.</text>
</comment>
<evidence type="ECO:0000256" key="1">
    <source>
        <dbReference type="ARBA" id="ARBA00004141"/>
    </source>
</evidence>
<feature type="transmembrane region" description="Helical" evidence="7">
    <location>
        <begin position="185"/>
        <end position="203"/>
    </location>
</feature>
<feature type="transmembrane region" description="Helical" evidence="7">
    <location>
        <begin position="85"/>
        <end position="102"/>
    </location>
</feature>
<dbReference type="Pfam" id="PF00474">
    <property type="entry name" value="SSF"/>
    <property type="match status" value="1"/>
</dbReference>
<reference evidence="8 9" key="1">
    <citation type="submission" date="2016-10" db="EMBL/GenBank/DDBJ databases">
        <authorList>
            <person name="de Groot N.N."/>
        </authorList>
    </citation>
    <scope>NUCLEOTIDE SEQUENCE [LARGE SCALE GENOMIC DNA]</scope>
    <source>
        <strain evidence="8 9">DSM 28286</strain>
    </source>
</reference>
<feature type="transmembrane region" description="Helical" evidence="7">
    <location>
        <begin position="330"/>
        <end position="359"/>
    </location>
</feature>
<dbReference type="PANTHER" id="PTHR11819:SF195">
    <property type="entry name" value="SODIUM_GLUCOSE COTRANSPORTER 4"/>
    <property type="match status" value="1"/>
</dbReference>
<dbReference type="PROSITE" id="PS50283">
    <property type="entry name" value="NA_SOLUT_SYMP_3"/>
    <property type="match status" value="1"/>
</dbReference>
<name>A0A1I5Y0M5_9BACT</name>
<feature type="transmembrane region" description="Helical" evidence="7">
    <location>
        <begin position="123"/>
        <end position="143"/>
    </location>
</feature>
<evidence type="ECO:0000313" key="9">
    <source>
        <dbReference type="Proteomes" id="UP000199031"/>
    </source>
</evidence>
<evidence type="ECO:0000256" key="7">
    <source>
        <dbReference type="SAM" id="Phobius"/>
    </source>
</evidence>
<feature type="transmembrane region" description="Helical" evidence="7">
    <location>
        <begin position="459"/>
        <end position="479"/>
    </location>
</feature>
<feature type="transmembrane region" description="Helical" evidence="7">
    <location>
        <begin position="406"/>
        <end position="424"/>
    </location>
</feature>
<dbReference type="InterPro" id="IPR038377">
    <property type="entry name" value="Na/Glc_symporter_sf"/>
</dbReference>
<dbReference type="STRING" id="1465490.SAMN05444277_11071"/>
<dbReference type="GO" id="GO:0005886">
    <property type="term" value="C:plasma membrane"/>
    <property type="evidence" value="ECO:0007669"/>
    <property type="project" value="TreeGrafter"/>
</dbReference>
<feature type="transmembrane region" description="Helical" evidence="7">
    <location>
        <begin position="6"/>
        <end position="28"/>
    </location>
</feature>
<feature type="transmembrane region" description="Helical" evidence="7">
    <location>
        <begin position="431"/>
        <end position="453"/>
    </location>
</feature>
<evidence type="ECO:0000313" key="8">
    <source>
        <dbReference type="EMBL" id="SFQ37781.1"/>
    </source>
</evidence>
<feature type="transmembrane region" description="Helical" evidence="7">
    <location>
        <begin position="48"/>
        <end position="73"/>
    </location>
</feature>
<feature type="transmembrane region" description="Helical" evidence="7">
    <location>
        <begin position="515"/>
        <end position="533"/>
    </location>
</feature>
<comment type="subcellular location">
    <subcellularLocation>
        <location evidence="1">Membrane</location>
        <topology evidence="1">Multi-pass membrane protein</topology>
    </subcellularLocation>
</comment>
<dbReference type="NCBIfam" id="TIGR00813">
    <property type="entry name" value="sss"/>
    <property type="match status" value="1"/>
</dbReference>
<feature type="transmembrane region" description="Helical" evidence="7">
    <location>
        <begin position="269"/>
        <end position="297"/>
    </location>
</feature>
<feature type="transmembrane region" description="Helical" evidence="7">
    <location>
        <begin position="232"/>
        <end position="248"/>
    </location>
</feature>
<dbReference type="PANTHER" id="PTHR11819">
    <property type="entry name" value="SOLUTE CARRIER FAMILY 5"/>
    <property type="match status" value="1"/>
</dbReference>
<accession>A0A1I5Y0M5</accession>
<dbReference type="Proteomes" id="UP000199031">
    <property type="component" value="Unassembled WGS sequence"/>
</dbReference>
<protein>
    <submittedName>
        <fullName evidence="8">Solute:Na+ symporter, SSS family</fullName>
    </submittedName>
</protein>
<dbReference type="GO" id="GO:0005412">
    <property type="term" value="F:D-glucose:sodium symporter activity"/>
    <property type="evidence" value="ECO:0007669"/>
    <property type="project" value="TreeGrafter"/>
</dbReference>
<feature type="transmembrane region" description="Helical" evidence="7">
    <location>
        <begin position="155"/>
        <end position="173"/>
    </location>
</feature>
<evidence type="ECO:0000256" key="3">
    <source>
        <dbReference type="ARBA" id="ARBA00022692"/>
    </source>
</evidence>
<proteinExistence type="inferred from homology"/>
<evidence type="ECO:0000256" key="2">
    <source>
        <dbReference type="ARBA" id="ARBA00006434"/>
    </source>
</evidence>
<gene>
    <name evidence="8" type="ORF">SAMN05444277_11071</name>
</gene>
<dbReference type="RefSeq" id="WP_090660508.1">
    <property type="nucleotide sequence ID" value="NZ_FOXQ01000010.1"/>
</dbReference>
<keyword evidence="3 7" id="KW-0812">Transmembrane</keyword>
<feature type="transmembrane region" description="Helical" evidence="7">
    <location>
        <begin position="380"/>
        <end position="400"/>
    </location>
</feature>
<organism evidence="8 9">
    <name type="scientific">Parafilimonas terrae</name>
    <dbReference type="NCBI Taxonomy" id="1465490"/>
    <lineage>
        <taxon>Bacteria</taxon>
        <taxon>Pseudomonadati</taxon>
        <taxon>Bacteroidota</taxon>
        <taxon>Chitinophagia</taxon>
        <taxon>Chitinophagales</taxon>
        <taxon>Chitinophagaceae</taxon>
        <taxon>Parafilimonas</taxon>
    </lineage>
</organism>